<feature type="domain" description="Reverse transcriptase" evidence="4">
    <location>
        <begin position="870"/>
        <end position="1003"/>
    </location>
</feature>
<evidence type="ECO:0000259" key="4">
    <source>
        <dbReference type="Pfam" id="PF00078"/>
    </source>
</evidence>
<name>A0A6L2J101_TANCI</name>
<accession>A0A6L2J101</accession>
<reference evidence="6" key="1">
    <citation type="journal article" date="2019" name="Sci. Rep.">
        <title>Draft genome of Tanacetum cinerariifolium, the natural source of mosquito coil.</title>
        <authorList>
            <person name="Yamashiro T."/>
            <person name="Shiraishi A."/>
            <person name="Satake H."/>
            <person name="Nakayama K."/>
        </authorList>
    </citation>
    <scope>NUCLEOTIDE SEQUENCE</scope>
</reference>
<comment type="caution">
    <text evidence="6">The sequence shown here is derived from an EMBL/GenBank/DDBJ whole genome shotgun (WGS) entry which is preliminary data.</text>
</comment>
<feature type="transmembrane region" description="Helical" evidence="3">
    <location>
        <begin position="411"/>
        <end position="432"/>
    </location>
</feature>
<keyword evidence="3" id="KW-0472">Membrane</keyword>
<dbReference type="InterPro" id="IPR026960">
    <property type="entry name" value="RVT-Znf"/>
</dbReference>
<keyword evidence="3" id="KW-0812">Transmembrane</keyword>
<feature type="transmembrane region" description="Helical" evidence="3">
    <location>
        <begin position="1375"/>
        <end position="1394"/>
    </location>
</feature>
<protein>
    <submittedName>
        <fullName evidence="6">TLC ATP/ADP transporter</fullName>
    </submittedName>
</protein>
<dbReference type="SUPFAM" id="SSF103473">
    <property type="entry name" value="MFS general substrate transporter"/>
    <property type="match status" value="1"/>
</dbReference>
<evidence type="ECO:0000256" key="3">
    <source>
        <dbReference type="SAM" id="Phobius"/>
    </source>
</evidence>
<feature type="transmembrane region" description="Helical" evidence="3">
    <location>
        <begin position="523"/>
        <end position="542"/>
    </location>
</feature>
<dbReference type="SUPFAM" id="SSF53098">
    <property type="entry name" value="Ribonuclease H-like"/>
    <property type="match status" value="1"/>
</dbReference>
<dbReference type="Pfam" id="PF00078">
    <property type="entry name" value="RVT_1"/>
    <property type="match status" value="1"/>
</dbReference>
<dbReference type="Gene3D" id="3.30.420.10">
    <property type="entry name" value="Ribonuclease H-like superfamily/Ribonuclease H"/>
    <property type="match status" value="1"/>
</dbReference>
<dbReference type="InterPro" id="IPR000477">
    <property type="entry name" value="RT_dom"/>
</dbReference>
<feature type="transmembrane region" description="Helical" evidence="3">
    <location>
        <begin position="485"/>
        <end position="503"/>
    </location>
</feature>
<comment type="similarity">
    <text evidence="1">Belongs to the major facilitator superfamily. Phosphate:H(+) symporter (TC 2.A.1.9) family.</text>
</comment>
<feature type="coiled-coil region" evidence="2">
    <location>
        <begin position="332"/>
        <end position="359"/>
    </location>
</feature>
<feature type="transmembrane region" description="Helical" evidence="3">
    <location>
        <begin position="761"/>
        <end position="788"/>
    </location>
</feature>
<dbReference type="PANTHER" id="PTHR43596">
    <property type="entry name" value="ADP,ATP CARRIER PROTEIN"/>
    <property type="match status" value="1"/>
</dbReference>
<feature type="domain" description="Reverse transcriptase zinc-binding" evidence="5">
    <location>
        <begin position="1218"/>
        <end position="1303"/>
    </location>
</feature>
<evidence type="ECO:0000259" key="5">
    <source>
        <dbReference type="Pfam" id="PF13966"/>
    </source>
</evidence>
<dbReference type="GO" id="GO:0003676">
    <property type="term" value="F:nucleic acid binding"/>
    <property type="evidence" value="ECO:0007669"/>
    <property type="project" value="InterPro"/>
</dbReference>
<dbReference type="InterPro" id="IPR036397">
    <property type="entry name" value="RNaseH_sf"/>
</dbReference>
<organism evidence="6">
    <name type="scientific">Tanacetum cinerariifolium</name>
    <name type="common">Dalmatian daisy</name>
    <name type="synonym">Chrysanthemum cinerariifolium</name>
    <dbReference type="NCBI Taxonomy" id="118510"/>
    <lineage>
        <taxon>Eukaryota</taxon>
        <taxon>Viridiplantae</taxon>
        <taxon>Streptophyta</taxon>
        <taxon>Embryophyta</taxon>
        <taxon>Tracheophyta</taxon>
        <taxon>Spermatophyta</taxon>
        <taxon>Magnoliopsida</taxon>
        <taxon>eudicotyledons</taxon>
        <taxon>Gunneridae</taxon>
        <taxon>Pentapetalae</taxon>
        <taxon>asterids</taxon>
        <taxon>campanulids</taxon>
        <taxon>Asterales</taxon>
        <taxon>Asteraceae</taxon>
        <taxon>Asteroideae</taxon>
        <taxon>Anthemideae</taxon>
        <taxon>Anthemidinae</taxon>
        <taxon>Tanacetum</taxon>
    </lineage>
</organism>
<feature type="transmembrane region" description="Helical" evidence="3">
    <location>
        <begin position="444"/>
        <end position="464"/>
    </location>
</feature>
<gene>
    <name evidence="6" type="ORF">Tci_002440</name>
</gene>
<dbReference type="InterPro" id="IPR036259">
    <property type="entry name" value="MFS_trans_sf"/>
</dbReference>
<keyword evidence="3" id="KW-1133">Transmembrane helix</keyword>
<evidence type="ECO:0000256" key="1">
    <source>
        <dbReference type="ARBA" id="ARBA00044504"/>
    </source>
</evidence>
<proteinExistence type="inferred from homology"/>
<dbReference type="InterPro" id="IPR012337">
    <property type="entry name" value="RNaseH-like_sf"/>
</dbReference>
<feature type="transmembrane region" description="Helical" evidence="3">
    <location>
        <begin position="834"/>
        <end position="858"/>
    </location>
</feature>
<dbReference type="SUPFAM" id="SSF56672">
    <property type="entry name" value="DNA/RNA polymerases"/>
    <property type="match status" value="1"/>
</dbReference>
<dbReference type="PANTHER" id="PTHR43596:SF1">
    <property type="entry name" value="ADP,ATP CARRIER PROTEIN"/>
    <property type="match status" value="1"/>
</dbReference>
<feature type="transmembrane region" description="Helical" evidence="3">
    <location>
        <begin position="614"/>
        <end position="634"/>
    </location>
</feature>
<evidence type="ECO:0000313" key="6">
    <source>
        <dbReference type="EMBL" id="GEU30462.1"/>
    </source>
</evidence>
<dbReference type="EMBL" id="BKCJ010000159">
    <property type="protein sequence ID" value="GEU30462.1"/>
    <property type="molecule type" value="Genomic_DNA"/>
</dbReference>
<dbReference type="InterPro" id="IPR043502">
    <property type="entry name" value="DNA/RNA_pol_sf"/>
</dbReference>
<evidence type="ECO:0000256" key="2">
    <source>
        <dbReference type="SAM" id="Coils"/>
    </source>
</evidence>
<sequence>MTSIFFFHRSSSAIIFASNAYFSFISTDFFPLINLKPSIVNPGYEIKIASGLKIVTNMIVRGSRFELEGHTFIIDLIPFGHEDLPGLPSFHEVEFHIDLVPKAMPIAKLPYRLAPTEMQELLKQLKELQDKGFIKPSSSPRGAPVLFVKKKDSSFHLRSGYHQLRVREEDVPKTAFKTRAPETFRITSTARDSQMEMEEYHNGLHIRLLRTNNGHDVIWAIVDRLTKSVHFLAVLEDYKTEKFARLYINEIVARHGVPVSIISDCDSYFTSRFWQPLQKALGTRLDLKFSYNNNYHSSMKCAPFEALYGRKCQTPIAWAEVGESKLIGPEIIQDTTDKIVQIKERLKTARDRQKSYANNRRKLLEFNVGDKVQLKVSPWEGVASLGALAMFATREIEVLKGLKDTHLGQKVACRFWVAVEIVVVIFLPLLIFSVDTSIYTICYVWRHVTVVVAITVIVAAAVNNKSLIHSFLSLFLTIHPHETHTVFYSTSSFFFVLSAYFVVLPLRDEGAISLGIGNIPGLFAGSLLLTLVAAPISTLLFSLPNLPKPKALVLIYRFFSASLVLFFILWVLSSPENTFPSFKGFLNMSSTIKEDLKIETQPVSTNATTWDKHGWFYITVRIGFFLWVALLNLITVSSTWARVADVMDNESGSRLFGFIGAGATFGQLFGSLFATGLAWLGPYLLLFASLMMEFAAQSSKRINKDLSDPSEELHPLRETVVNQKDEIDQVDTSDSKESLRAPPSSTIDSTRPRFWALLDGFWLIWSSSYLLWVSLFLWLSAVTSSFFYFQKVTVIASTVTTATGRRRLFAQINSFIAVFILAGQLTLTGRILTVAGITIALCAAPFTAFLNSIAIAVWPTYIAVAVSETFRKCTAEFELFWGLRQGDPLSPFLFILAMEGLHAFTSKAKEIGLFKGASFGRDSMSISHLMYADDVIFFGEWSWLNAQHLICMLRCFFLVSGLKINVHKSNVFGVGVSDDDVTCMANIIGCGAANLPMKYLGVPVGCNMSRCSNWNAIIQKFSSKLSSWKARLLSVGGRLSLIKSVLGNLPTYYMSIYLMPVSVRNKLESMRNKFFIGGDQEDKKMTWVNWKKCMASRKHGGLGIGSIFRLNIGLLFKWIWRFLNCSSDLWARVIQNIYGFDGGINTAPNSSSKRSTWGAILFSIYSLKQKGMDLLPLCSRNIGNGASTRFWEDTWCGSLIDWSTALRRVPRGDGSNGFSVVSVRELVDSHTLDVDLVAARWNRSIPIKVNVFLWRLKLNRLPSRVNLDWKGIDVGSILCPICHDDVETVNHIFFNCGMAKDLWALLAKWWEMDIPICANISEWPGRELLFTVVSQDEKYKAKVCIDVLVQRFGDATAAGMYKLLHSTLNGKITHISLYALPVCILWVITGFHLGRRQTQLAKSQNLSFS</sequence>
<dbReference type="Pfam" id="PF13966">
    <property type="entry name" value="zf-RVT"/>
    <property type="match status" value="1"/>
</dbReference>
<keyword evidence="2" id="KW-0175">Coiled coil</keyword>
<feature type="transmembrane region" description="Helical" evidence="3">
    <location>
        <begin position="554"/>
        <end position="572"/>
    </location>
</feature>
<dbReference type="Gene3D" id="3.10.10.10">
    <property type="entry name" value="HIV Type 1 Reverse Transcriptase, subunit A, domain 1"/>
    <property type="match status" value="1"/>
</dbReference>
<feature type="transmembrane region" description="Helical" evidence="3">
    <location>
        <begin position="808"/>
        <end position="827"/>
    </location>
</feature>